<dbReference type="Gene3D" id="3.10.129.10">
    <property type="entry name" value="Hotdog Thioesterase"/>
    <property type="match status" value="1"/>
</dbReference>
<dbReference type="InterPro" id="IPR029069">
    <property type="entry name" value="HotDog_dom_sf"/>
</dbReference>
<evidence type="ECO:0000313" key="2">
    <source>
        <dbReference type="EMBL" id="WXL26570.1"/>
    </source>
</evidence>
<evidence type="ECO:0000313" key="3">
    <source>
        <dbReference type="Proteomes" id="UP001476583"/>
    </source>
</evidence>
<dbReference type="Proteomes" id="UP001476583">
    <property type="component" value="Chromosome"/>
</dbReference>
<dbReference type="EMBL" id="CP148074">
    <property type="protein sequence ID" value="WXL26570.1"/>
    <property type="molecule type" value="Genomic_DNA"/>
</dbReference>
<dbReference type="PANTHER" id="PTHR43841">
    <property type="entry name" value="3-HYDROXYACYL-THIOESTER DEHYDRATASE HTDX-RELATED"/>
    <property type="match status" value="1"/>
</dbReference>
<protein>
    <submittedName>
        <fullName evidence="2">MaoC/PaaZ C-terminal domain-containing protein</fullName>
    </submittedName>
</protein>
<dbReference type="Pfam" id="PF01575">
    <property type="entry name" value="MaoC_dehydratas"/>
    <property type="match status" value="1"/>
</dbReference>
<name>A0ABZ2RLU5_ECTME</name>
<organism evidence="2 3">
    <name type="scientific">Ectopseudomonas mendocina</name>
    <name type="common">Pseudomonas mendocina</name>
    <dbReference type="NCBI Taxonomy" id="300"/>
    <lineage>
        <taxon>Bacteria</taxon>
        <taxon>Pseudomonadati</taxon>
        <taxon>Pseudomonadota</taxon>
        <taxon>Gammaproteobacteria</taxon>
        <taxon>Pseudomonadales</taxon>
        <taxon>Pseudomonadaceae</taxon>
        <taxon>Ectopseudomonas</taxon>
    </lineage>
</organism>
<proteinExistence type="predicted"/>
<sequence>MTTEWLDLPAPAGLAGFFIGALLRRKVTGCELPALGVRCPVTVDTKHLERYRKICGFTDEHHLPATYPHLLTFPLQMQLLTDKRFPFPLLGLVHLENHIRVVRPLAGLGPFTLTVQLQDLQPHAKGVTFSMLCQLHDQLGLLWQGDSRYLCRSIKLDQPPAEHVNEEPLPQTTLTSWQAPADIGRRYARIAGDYNPIHMFALTAKLFGFPRAIAHGLWNKGRALAELGERLPKAGYEVGVRFQKPVLLPSQVHLQASDDAAQGQFSITGDKGQSHFSGYWRRD</sequence>
<dbReference type="PANTHER" id="PTHR43841:SF1">
    <property type="entry name" value="3-HYDROXYACYL-THIOESTER DEHYDRATASE X"/>
    <property type="match status" value="1"/>
</dbReference>
<feature type="domain" description="MaoC-like" evidence="1">
    <location>
        <begin position="173"/>
        <end position="260"/>
    </location>
</feature>
<reference evidence="2 3" key="1">
    <citation type="submission" date="2024-03" db="EMBL/GenBank/DDBJ databases">
        <title>Complete genome of BD2.</title>
        <authorList>
            <person name="Cao G."/>
        </authorList>
    </citation>
    <scope>NUCLEOTIDE SEQUENCE [LARGE SCALE GENOMIC DNA]</scope>
    <source>
        <strain evidence="2 3">BD2</strain>
    </source>
</reference>
<evidence type="ECO:0000259" key="1">
    <source>
        <dbReference type="Pfam" id="PF01575"/>
    </source>
</evidence>
<dbReference type="InterPro" id="IPR002539">
    <property type="entry name" value="MaoC-like_dom"/>
</dbReference>
<accession>A0ABZ2RLU5</accession>
<keyword evidence="3" id="KW-1185">Reference proteome</keyword>
<gene>
    <name evidence="2" type="ORF">WG219_03580</name>
</gene>
<dbReference type="SUPFAM" id="SSF54637">
    <property type="entry name" value="Thioesterase/thiol ester dehydrase-isomerase"/>
    <property type="match status" value="2"/>
</dbReference>